<keyword evidence="7" id="KW-1185">Reference proteome</keyword>
<dbReference type="Pfam" id="PF02181">
    <property type="entry name" value="FH2"/>
    <property type="match status" value="1"/>
</dbReference>
<dbReference type="SMART" id="SM00498">
    <property type="entry name" value="FH2"/>
    <property type="match status" value="1"/>
</dbReference>
<feature type="compositionally biased region" description="Polar residues" evidence="3">
    <location>
        <begin position="448"/>
        <end position="457"/>
    </location>
</feature>
<feature type="region of interest" description="Disordered" evidence="3">
    <location>
        <begin position="908"/>
        <end position="928"/>
    </location>
</feature>
<feature type="transmembrane region" description="Helical" evidence="4">
    <location>
        <begin position="120"/>
        <end position="142"/>
    </location>
</feature>
<accession>A0ABM0XDX3</accession>
<evidence type="ECO:0000256" key="4">
    <source>
        <dbReference type="SAM" id="Phobius"/>
    </source>
</evidence>
<feature type="region of interest" description="Disordered" evidence="3">
    <location>
        <begin position="46"/>
        <end position="117"/>
    </location>
</feature>
<feature type="region of interest" description="Disordered" evidence="3">
    <location>
        <begin position="152"/>
        <end position="275"/>
    </location>
</feature>
<sequence length="928" mass="102189">MRALQSIFFFFFFFFFLFLSISVDAVNLNRFTTTEEVHRRILHQPLFPEASSPPPPDFESTTPSPPVTPSTPDQPFFPENPSTPEQTQYPPPPSPVSADVNGGLPIPTATTQSSKPGKKVAIVISVGFVTLGMLSALAFFLYRHKAKHAGDTQKLVTGGGDSAASRRFQEDPVPPTTTSSTFLYMGTVEPSRESASEYNGGTNGPVNSSPYRKLNSVKRSDRYRPSPELQPLPPLAQPRLPSDNSPSALSPSSSSSSGEECRDTAFYTPHGSAMTSDDGYYTAFPRSVNSNGGSLPHSKRTSPRSKFGSAPATAASRSPEMKHVIIPSIKQKLPTPIQPLPLRSLDSDEHEFPYSQNKPKFSQPPPPPNREAFQAITKENSPLSSRVPPPRRSPPPFQAPAPPPPPPPPPRFTPPPPPQKRPRDFPILRKLTNSEPTTISTTSPSRTQAFKTPSPNSKAVEEVNVIPAGSLEKTGDGDTDPSKPKLKPLHWDKVRASSDRATVWDQLKSSSFQLNEDRMEHLFGCNSGSSAPKEPLRRSVMPPAENENRVLDPKKSQNIAILLRALNVTREEVSEALTDGNPESLGAELLETLVKMAPTKEEEIKLREYSGDVSKLGTAERFLKTILDIPFAFKRVEAMLYRANFDAEVKYLRNSFQTLEEASLELKASRLFLKLLEAVLMTGNRMNVGTNRGDAKAFKLDTLLKLVDIKGVDGKTTLLHFVVQEITRSEGTTTTTTTTKDETILHGNNNDDFRKQGLQVVAGLSRDLVNVKKSAGMDFDVLSSYVSKLEMGLDKLRSFLKTETTKGKFFDSMKTFLVEAEEEIRKIKGGERKALSMVKEVTEYFHGNAAKEEAHPLRIFLVVRDFLGVLDNVCKEVKTMQEMSSSMGSASARSFRISATASLPVLHRYKGRPDDTSSDDEHSSNSST</sequence>
<feature type="compositionally biased region" description="Low complexity" evidence="3">
    <location>
        <begin position="433"/>
        <end position="447"/>
    </location>
</feature>
<keyword evidence="5" id="KW-0732">Signal</keyword>
<evidence type="ECO:0000313" key="8">
    <source>
        <dbReference type="RefSeq" id="XP_010484489.1"/>
    </source>
</evidence>
<name>A0ABM0XDX3_CAMSA</name>
<feature type="region of interest" description="Disordered" evidence="3">
    <location>
        <begin position="288"/>
        <end position="487"/>
    </location>
</feature>
<feature type="compositionally biased region" description="Low complexity" evidence="3">
    <location>
        <begin position="237"/>
        <end position="257"/>
    </location>
</feature>
<dbReference type="InterPro" id="IPR015425">
    <property type="entry name" value="FH2_Formin"/>
</dbReference>
<dbReference type="PANTHER" id="PTHR23213:SF338">
    <property type="entry name" value="FORMIN-LIKE PROTEIN 6"/>
    <property type="match status" value="1"/>
</dbReference>
<protein>
    <recommendedName>
        <fullName evidence="2">Formin-like protein</fullName>
    </recommendedName>
</protein>
<dbReference type="InterPro" id="IPR042201">
    <property type="entry name" value="FH2_Formin_sf"/>
</dbReference>
<feature type="domain" description="FH2" evidence="6">
    <location>
        <begin position="476"/>
        <end position="896"/>
    </location>
</feature>
<feature type="compositionally biased region" description="Pro residues" evidence="3">
    <location>
        <begin position="51"/>
        <end position="69"/>
    </location>
</feature>
<evidence type="ECO:0000313" key="7">
    <source>
        <dbReference type="Proteomes" id="UP000694864"/>
    </source>
</evidence>
<reference evidence="8" key="2">
    <citation type="submission" date="2025-08" db="UniProtKB">
        <authorList>
            <consortium name="RefSeq"/>
        </authorList>
    </citation>
    <scope>IDENTIFICATION</scope>
    <source>
        <tissue evidence="8">Leaf</tissue>
    </source>
</reference>
<comment type="similarity">
    <text evidence="1">Belongs to the formin-like family. Class-I subfamily.</text>
</comment>
<feature type="compositionally biased region" description="Polar residues" evidence="3">
    <location>
        <begin position="196"/>
        <end position="210"/>
    </location>
</feature>
<dbReference type="PROSITE" id="PS51444">
    <property type="entry name" value="FH2"/>
    <property type="match status" value="1"/>
</dbReference>
<evidence type="ECO:0000256" key="2">
    <source>
        <dbReference type="RuleBase" id="RU361260"/>
    </source>
</evidence>
<feature type="compositionally biased region" description="Pro residues" evidence="3">
    <location>
        <begin position="387"/>
        <end position="419"/>
    </location>
</feature>
<dbReference type="GeneID" id="104762801"/>
<evidence type="ECO:0000256" key="1">
    <source>
        <dbReference type="ARBA" id="ARBA00025793"/>
    </source>
</evidence>
<dbReference type="InterPro" id="IPR027643">
    <property type="entry name" value="Formin-like_plant"/>
</dbReference>
<keyword evidence="4" id="KW-0472">Membrane</keyword>
<evidence type="ECO:0000256" key="5">
    <source>
        <dbReference type="SAM" id="SignalP"/>
    </source>
</evidence>
<dbReference type="PANTHER" id="PTHR23213">
    <property type="entry name" value="FORMIN-RELATED"/>
    <property type="match status" value="1"/>
</dbReference>
<reference evidence="7" key="1">
    <citation type="journal article" date="2014" name="Nat. Commun.">
        <title>The emerging biofuel crop Camelina sativa retains a highly undifferentiated hexaploid genome structure.</title>
        <authorList>
            <person name="Kagale S."/>
            <person name="Koh C."/>
            <person name="Nixon J."/>
            <person name="Bollina V."/>
            <person name="Clarke W.E."/>
            <person name="Tuteja R."/>
            <person name="Spillane C."/>
            <person name="Robinson S.J."/>
            <person name="Links M.G."/>
            <person name="Clarke C."/>
            <person name="Higgins E.E."/>
            <person name="Huebert T."/>
            <person name="Sharpe A.G."/>
            <person name="Parkin I.A."/>
        </authorList>
    </citation>
    <scope>NUCLEOTIDE SEQUENCE [LARGE SCALE GENOMIC DNA]</scope>
    <source>
        <strain evidence="7">cv. DH55</strain>
    </source>
</reference>
<evidence type="ECO:0000259" key="6">
    <source>
        <dbReference type="PROSITE" id="PS51444"/>
    </source>
</evidence>
<organism evidence="7 8">
    <name type="scientific">Camelina sativa</name>
    <name type="common">False flax</name>
    <name type="synonym">Myagrum sativum</name>
    <dbReference type="NCBI Taxonomy" id="90675"/>
    <lineage>
        <taxon>Eukaryota</taxon>
        <taxon>Viridiplantae</taxon>
        <taxon>Streptophyta</taxon>
        <taxon>Embryophyta</taxon>
        <taxon>Tracheophyta</taxon>
        <taxon>Spermatophyta</taxon>
        <taxon>Magnoliopsida</taxon>
        <taxon>eudicotyledons</taxon>
        <taxon>Gunneridae</taxon>
        <taxon>Pentapetalae</taxon>
        <taxon>rosids</taxon>
        <taxon>malvids</taxon>
        <taxon>Brassicales</taxon>
        <taxon>Brassicaceae</taxon>
        <taxon>Camelineae</taxon>
        <taxon>Camelina</taxon>
    </lineage>
</organism>
<dbReference type="Gene3D" id="1.20.58.2220">
    <property type="entry name" value="Formin, FH2 domain"/>
    <property type="match status" value="1"/>
</dbReference>
<feature type="compositionally biased region" description="Basic and acidic residues" evidence="3">
    <location>
        <begin position="911"/>
        <end position="928"/>
    </location>
</feature>
<dbReference type="SUPFAM" id="SSF101447">
    <property type="entry name" value="Formin homology 2 domain (FH2 domain)"/>
    <property type="match status" value="1"/>
</dbReference>
<keyword evidence="4" id="KW-0812">Transmembrane</keyword>
<dbReference type="Proteomes" id="UP000694864">
    <property type="component" value="Chromosome 18"/>
</dbReference>
<feature type="compositionally biased region" description="Basic and acidic residues" evidence="3">
    <location>
        <begin position="473"/>
        <end position="487"/>
    </location>
</feature>
<gene>
    <name evidence="8" type="primary">LOC104762801</name>
</gene>
<feature type="chain" id="PRO_5047158174" description="Formin-like protein" evidence="5">
    <location>
        <begin position="26"/>
        <end position="928"/>
    </location>
</feature>
<dbReference type="RefSeq" id="XP_010484489.1">
    <property type="nucleotide sequence ID" value="XM_010486187.2"/>
</dbReference>
<proteinExistence type="inferred from homology"/>
<evidence type="ECO:0000256" key="3">
    <source>
        <dbReference type="SAM" id="MobiDB-lite"/>
    </source>
</evidence>
<keyword evidence="4" id="KW-1133">Transmembrane helix</keyword>
<feature type="signal peptide" evidence="5">
    <location>
        <begin position="1"/>
        <end position="25"/>
    </location>
</feature>